<evidence type="ECO:0000313" key="3">
    <source>
        <dbReference type="Proteomes" id="UP001596455"/>
    </source>
</evidence>
<dbReference type="EMBL" id="JBHTCQ010000001">
    <property type="protein sequence ID" value="MFC7404386.1"/>
    <property type="molecule type" value="Genomic_DNA"/>
</dbReference>
<dbReference type="InterPro" id="IPR012341">
    <property type="entry name" value="6hp_glycosidase-like_sf"/>
</dbReference>
<dbReference type="GO" id="GO:0016787">
    <property type="term" value="F:hydrolase activity"/>
    <property type="evidence" value="ECO:0007669"/>
    <property type="project" value="UniProtKB-KW"/>
</dbReference>
<proteinExistence type="predicted"/>
<sequence length="362" mass="39715">MSVDGTVPPQDAVWSSAALAHFREEILAHEAHQLNTGWEDVLVPLGLELAGRAFGDATMRAWVRTWVEYHLGVATVRQSVESYRPQRSGEPLRGVVLSPYCGEWGVAMVLALVEHPRAMEAAREIADHICDDGLRARDGALLHGPFSLRVWVDTLYYSAVPLARVYAATGEERYAREAIRQCLLHAEHLRDPSTGDFVHDADPVTGQRTASPWSRGNGWIVMALADTLRHIPHEMHGWSEVMETYRSLVAAMIRVQHPSGLWRIVPGNDEAHLETSGSAMIATGIAVGLAEEWLDPSLAGAVQRTWRELPGWIDKGGRLQGCQTPAGHGGWETHKKSSLGSRTYGDGSLLRLAAELRGAALI</sequence>
<evidence type="ECO:0000256" key="1">
    <source>
        <dbReference type="ARBA" id="ARBA00022801"/>
    </source>
</evidence>
<dbReference type="SUPFAM" id="SSF48208">
    <property type="entry name" value="Six-hairpin glycosidases"/>
    <property type="match status" value="1"/>
</dbReference>
<dbReference type="RefSeq" id="WP_382391725.1">
    <property type="nucleotide sequence ID" value="NZ_JBHTCQ010000001.1"/>
</dbReference>
<dbReference type="InterPro" id="IPR010905">
    <property type="entry name" value="Glyco_hydro_88"/>
</dbReference>
<name>A0ABW2Q5H0_9MICO</name>
<dbReference type="PANTHER" id="PTHR33886">
    <property type="entry name" value="UNSATURATED RHAMNOGALACTURONAN HYDROLASE (EUROFUNG)"/>
    <property type="match status" value="1"/>
</dbReference>
<protein>
    <submittedName>
        <fullName evidence="2">Glycoside hydrolase family 88 protein</fullName>
    </submittedName>
</protein>
<keyword evidence="3" id="KW-1185">Reference proteome</keyword>
<dbReference type="InterPro" id="IPR008928">
    <property type="entry name" value="6-hairpin_glycosidase_sf"/>
</dbReference>
<gene>
    <name evidence="2" type="ORF">ACFQQL_04630</name>
</gene>
<evidence type="ECO:0000313" key="2">
    <source>
        <dbReference type="EMBL" id="MFC7404386.1"/>
    </source>
</evidence>
<reference evidence="3" key="1">
    <citation type="journal article" date="2019" name="Int. J. Syst. Evol. Microbiol.">
        <title>The Global Catalogue of Microorganisms (GCM) 10K type strain sequencing project: providing services to taxonomists for standard genome sequencing and annotation.</title>
        <authorList>
            <consortium name="The Broad Institute Genomics Platform"/>
            <consortium name="The Broad Institute Genome Sequencing Center for Infectious Disease"/>
            <person name="Wu L."/>
            <person name="Ma J."/>
        </authorList>
    </citation>
    <scope>NUCLEOTIDE SEQUENCE [LARGE SCALE GENOMIC DNA]</scope>
    <source>
        <strain evidence="3">JCM 1490</strain>
    </source>
</reference>
<keyword evidence="1 2" id="KW-0378">Hydrolase</keyword>
<dbReference type="Pfam" id="PF07470">
    <property type="entry name" value="Glyco_hydro_88"/>
    <property type="match status" value="1"/>
</dbReference>
<dbReference type="Gene3D" id="1.50.10.10">
    <property type="match status" value="1"/>
</dbReference>
<comment type="caution">
    <text evidence="2">The sequence shown here is derived from an EMBL/GenBank/DDBJ whole genome shotgun (WGS) entry which is preliminary data.</text>
</comment>
<organism evidence="2 3">
    <name type="scientific">Georgenia alba</name>
    <dbReference type="NCBI Taxonomy" id="2233858"/>
    <lineage>
        <taxon>Bacteria</taxon>
        <taxon>Bacillati</taxon>
        <taxon>Actinomycetota</taxon>
        <taxon>Actinomycetes</taxon>
        <taxon>Micrococcales</taxon>
        <taxon>Bogoriellaceae</taxon>
        <taxon>Georgenia</taxon>
    </lineage>
</organism>
<accession>A0ABW2Q5H0</accession>
<dbReference type="Proteomes" id="UP001596455">
    <property type="component" value="Unassembled WGS sequence"/>
</dbReference>
<dbReference type="InterPro" id="IPR052043">
    <property type="entry name" value="PolySaccharide_Degr_Enz"/>
</dbReference>
<dbReference type="PANTHER" id="PTHR33886:SF8">
    <property type="entry name" value="UNSATURATED RHAMNOGALACTURONAN HYDROLASE (EUROFUNG)"/>
    <property type="match status" value="1"/>
</dbReference>